<keyword evidence="3" id="KW-1185">Reference proteome</keyword>
<name>H5UVN3_9MICO</name>
<proteinExistence type="predicted"/>
<feature type="region of interest" description="Disordered" evidence="1">
    <location>
        <begin position="1"/>
        <end position="50"/>
    </location>
</feature>
<organism evidence="2 3">
    <name type="scientific">Mobilicoccus pelagius NBRC 104925</name>
    <dbReference type="NCBI Taxonomy" id="1089455"/>
    <lineage>
        <taxon>Bacteria</taxon>
        <taxon>Bacillati</taxon>
        <taxon>Actinomycetota</taxon>
        <taxon>Actinomycetes</taxon>
        <taxon>Micrococcales</taxon>
        <taxon>Dermatophilaceae</taxon>
        <taxon>Mobilicoccus</taxon>
    </lineage>
</organism>
<protein>
    <submittedName>
        <fullName evidence="2">Uncharacterized protein</fullName>
    </submittedName>
</protein>
<evidence type="ECO:0000256" key="1">
    <source>
        <dbReference type="SAM" id="MobiDB-lite"/>
    </source>
</evidence>
<evidence type="ECO:0000313" key="3">
    <source>
        <dbReference type="Proteomes" id="UP000004367"/>
    </source>
</evidence>
<dbReference type="Proteomes" id="UP000004367">
    <property type="component" value="Unassembled WGS sequence"/>
</dbReference>
<reference evidence="2 3" key="1">
    <citation type="submission" date="2012-02" db="EMBL/GenBank/DDBJ databases">
        <title>Whole genome shotgun sequence of Mobilicoccus pelagius NBRC 104925.</title>
        <authorList>
            <person name="Yoshida Y."/>
            <person name="Hosoyama A."/>
            <person name="Tsuchikane K."/>
            <person name="Katsumata H."/>
            <person name="Yamazaki S."/>
            <person name="Fujita N."/>
        </authorList>
    </citation>
    <scope>NUCLEOTIDE SEQUENCE [LARGE SCALE GENOMIC DNA]</scope>
    <source>
        <strain evidence="2 3">NBRC 104925</strain>
    </source>
</reference>
<dbReference type="AlphaFoldDB" id="H5UVN3"/>
<accession>H5UVN3</accession>
<sequence>MTVSPSTTPATGTSTVPDAPVPAADEEDAGASGVDEVVPGVPDEPGSVEVDVSADEDDAVGEDVVGEADAVVVEVVDAVVGAGVGAPPHPPSRTAPTSSAAPRIGARRRTILTTSPPPGRVPHDVRSATTASS</sequence>
<feature type="region of interest" description="Disordered" evidence="1">
    <location>
        <begin position="83"/>
        <end position="133"/>
    </location>
</feature>
<feature type="compositionally biased region" description="Low complexity" evidence="1">
    <location>
        <begin position="32"/>
        <end position="50"/>
    </location>
</feature>
<feature type="compositionally biased region" description="Low complexity" evidence="1">
    <location>
        <begin position="1"/>
        <end position="23"/>
    </location>
</feature>
<dbReference type="EMBL" id="BAFE01000094">
    <property type="protein sequence ID" value="GAB49791.1"/>
    <property type="molecule type" value="Genomic_DNA"/>
</dbReference>
<comment type="caution">
    <text evidence="2">The sequence shown here is derived from an EMBL/GenBank/DDBJ whole genome shotgun (WGS) entry which is preliminary data.</text>
</comment>
<evidence type="ECO:0000313" key="2">
    <source>
        <dbReference type="EMBL" id="GAB49791.1"/>
    </source>
</evidence>
<gene>
    <name evidence="2" type="ORF">MOPEL_135_00290</name>
</gene>